<dbReference type="GO" id="GO:0022857">
    <property type="term" value="F:transmembrane transporter activity"/>
    <property type="evidence" value="ECO:0007669"/>
    <property type="project" value="InterPro"/>
</dbReference>
<evidence type="ECO:0000256" key="3">
    <source>
        <dbReference type="ARBA" id="ARBA00022692"/>
    </source>
</evidence>
<evidence type="ECO:0000313" key="8">
    <source>
        <dbReference type="Proteomes" id="UP000318017"/>
    </source>
</evidence>
<dbReference type="GO" id="GO:0005886">
    <property type="term" value="C:plasma membrane"/>
    <property type="evidence" value="ECO:0007669"/>
    <property type="project" value="UniProtKB-SubCell"/>
</dbReference>
<dbReference type="Proteomes" id="UP000318017">
    <property type="component" value="Chromosome"/>
</dbReference>
<keyword evidence="5 6" id="KW-0472">Membrane</keyword>
<keyword evidence="8" id="KW-1185">Reference proteome</keyword>
<protein>
    <submittedName>
        <fullName evidence="7">Ribose transport system permease protein RbsC</fullName>
    </submittedName>
</protein>
<evidence type="ECO:0000256" key="2">
    <source>
        <dbReference type="ARBA" id="ARBA00022475"/>
    </source>
</evidence>
<proteinExistence type="predicted"/>
<comment type="subcellular location">
    <subcellularLocation>
        <location evidence="1">Cell membrane</location>
        <topology evidence="1">Multi-pass membrane protein</topology>
    </subcellularLocation>
</comment>
<evidence type="ECO:0000313" key="7">
    <source>
        <dbReference type="EMBL" id="QDV28001.1"/>
    </source>
</evidence>
<keyword evidence="2" id="KW-1003">Cell membrane</keyword>
<dbReference type="InterPro" id="IPR001851">
    <property type="entry name" value="ABC_transp_permease"/>
</dbReference>
<evidence type="ECO:0000256" key="4">
    <source>
        <dbReference type="ARBA" id="ARBA00022989"/>
    </source>
</evidence>
<feature type="transmembrane region" description="Helical" evidence="6">
    <location>
        <begin position="54"/>
        <end position="76"/>
    </location>
</feature>
<keyword evidence="4 6" id="KW-1133">Transmembrane helix</keyword>
<dbReference type="CDD" id="cd06579">
    <property type="entry name" value="TM_PBP1_transp_AraH_like"/>
    <property type="match status" value="1"/>
</dbReference>
<evidence type="ECO:0000256" key="5">
    <source>
        <dbReference type="ARBA" id="ARBA00023136"/>
    </source>
</evidence>
<dbReference type="PANTHER" id="PTHR32196">
    <property type="entry name" value="ABC TRANSPORTER PERMEASE PROTEIN YPHD-RELATED-RELATED"/>
    <property type="match status" value="1"/>
</dbReference>
<dbReference type="PANTHER" id="PTHR32196:SF72">
    <property type="entry name" value="RIBOSE IMPORT PERMEASE PROTEIN RBSC"/>
    <property type="match status" value="1"/>
</dbReference>
<sequence>MRCRLAGLGETDLRGVRLLDTVPPKSETRLKIDRMSNKTTSSQTSARLWSWLQAFGPLLALVVVTLGFAVADQVWGAGHFSELRNFRVVLVQAAPVAVAALGMTLIIISGGIDLSAGTASTLCATVLAISLSAERSAAEAVLLTLAAGAACGMINGLLIGLLRIPPFIVTLGTMTIFLGIAKRLAGGSTVFVERRLLPDWLSTLSSTMPPDWQGGFPRIATGVWLAIGIAILVSIVLRYTVFGRHLFALGSNESTARLCGVNILGTKVIVYVLGGLLIGIAGIYSFSLVKVASPIEGIGRELKYIAAVVIGGGSLSGGRGSVLGTLAGAAIMGVIASGCSQLEIQNSTQDIMIGVIIIAAVTLDQFRSRNQNN</sequence>
<feature type="transmembrane region" description="Helical" evidence="6">
    <location>
        <begin position="304"/>
        <end position="335"/>
    </location>
</feature>
<dbReference type="AlphaFoldDB" id="A0A518GHC6"/>
<feature type="transmembrane region" description="Helical" evidence="6">
    <location>
        <begin position="268"/>
        <end position="292"/>
    </location>
</feature>
<evidence type="ECO:0000256" key="6">
    <source>
        <dbReference type="SAM" id="Phobius"/>
    </source>
</evidence>
<dbReference type="Pfam" id="PF02653">
    <property type="entry name" value="BPD_transp_2"/>
    <property type="match status" value="1"/>
</dbReference>
<gene>
    <name evidence="7" type="primary">rbsC_4</name>
    <name evidence="7" type="ORF">Q31a_63940</name>
</gene>
<name>A0A518GHC6_9BACT</name>
<evidence type="ECO:0000256" key="1">
    <source>
        <dbReference type="ARBA" id="ARBA00004651"/>
    </source>
</evidence>
<keyword evidence="3 6" id="KW-0812">Transmembrane</keyword>
<accession>A0A518GHC6</accession>
<reference evidence="7 8" key="1">
    <citation type="submission" date="2019-02" db="EMBL/GenBank/DDBJ databases">
        <title>Deep-cultivation of Planctomycetes and their phenomic and genomic characterization uncovers novel biology.</title>
        <authorList>
            <person name="Wiegand S."/>
            <person name="Jogler M."/>
            <person name="Boedeker C."/>
            <person name="Pinto D."/>
            <person name="Vollmers J."/>
            <person name="Rivas-Marin E."/>
            <person name="Kohn T."/>
            <person name="Peeters S.H."/>
            <person name="Heuer A."/>
            <person name="Rast P."/>
            <person name="Oberbeckmann S."/>
            <person name="Bunk B."/>
            <person name="Jeske O."/>
            <person name="Meyerdierks A."/>
            <person name="Storesund J.E."/>
            <person name="Kallscheuer N."/>
            <person name="Luecker S."/>
            <person name="Lage O.M."/>
            <person name="Pohl T."/>
            <person name="Merkel B.J."/>
            <person name="Hornburger P."/>
            <person name="Mueller R.-W."/>
            <person name="Bruemmer F."/>
            <person name="Labrenz M."/>
            <person name="Spormann A.M."/>
            <person name="Op den Camp H."/>
            <person name="Overmann J."/>
            <person name="Amann R."/>
            <person name="Jetten M.S.M."/>
            <person name="Mascher T."/>
            <person name="Medema M.H."/>
            <person name="Devos D.P."/>
            <person name="Kaster A.-K."/>
            <person name="Ovreas L."/>
            <person name="Rohde M."/>
            <person name="Galperin M.Y."/>
            <person name="Jogler C."/>
        </authorList>
    </citation>
    <scope>NUCLEOTIDE SEQUENCE [LARGE SCALE GENOMIC DNA]</scope>
    <source>
        <strain evidence="7 8">Q31a</strain>
    </source>
</reference>
<feature type="transmembrane region" description="Helical" evidence="6">
    <location>
        <begin position="167"/>
        <end position="185"/>
    </location>
</feature>
<dbReference type="KEGG" id="ahel:Q31a_63940"/>
<feature type="transmembrane region" description="Helical" evidence="6">
    <location>
        <begin position="222"/>
        <end position="241"/>
    </location>
</feature>
<dbReference type="EMBL" id="CP036298">
    <property type="protein sequence ID" value="QDV28001.1"/>
    <property type="molecule type" value="Genomic_DNA"/>
</dbReference>
<feature type="transmembrane region" description="Helical" evidence="6">
    <location>
        <begin position="88"/>
        <end position="108"/>
    </location>
</feature>
<organism evidence="7 8">
    <name type="scientific">Aureliella helgolandensis</name>
    <dbReference type="NCBI Taxonomy" id="2527968"/>
    <lineage>
        <taxon>Bacteria</taxon>
        <taxon>Pseudomonadati</taxon>
        <taxon>Planctomycetota</taxon>
        <taxon>Planctomycetia</taxon>
        <taxon>Pirellulales</taxon>
        <taxon>Pirellulaceae</taxon>
        <taxon>Aureliella</taxon>
    </lineage>
</organism>